<gene>
    <name evidence="2" type="ORF">Nepgr_024749</name>
</gene>
<name>A0AAD3Y0U2_NEPGR</name>
<accession>A0AAD3Y0U2</accession>
<evidence type="ECO:0000313" key="2">
    <source>
        <dbReference type="EMBL" id="GMH22906.1"/>
    </source>
</evidence>
<sequence length="289" mass="31079">MRIGKPWQFICPLLSVCHLVSVKDLGVKKLEAPCAQLGELVGAKDLDEAPSFRPPPADVVSLDSGYAGPVGCDQAGIFPISDQEVTLLGVFDPGSEPSKIMQDGRGSLSPEVVHQSADSFHERPLVSEAESSSGVGFLGISVAHCFSLADNAARIGCEDNPVLPSLDEDIALSPDSSPSFSMEPPWWYPTLSLGLLAMSWFFSQPYAVQRNLVPDDDSTCRIAFDVERLRKQLLELKDQRCLDLQLPCCTQAARESFPDVSPAENEASGQGMSLCDANAYPSCHLGPPT</sequence>
<comment type="caution">
    <text evidence="2">The sequence shown here is derived from an EMBL/GenBank/DDBJ whole genome shotgun (WGS) entry which is preliminary data.</text>
</comment>
<feature type="chain" id="PRO_5041935009" evidence="1">
    <location>
        <begin position="23"/>
        <end position="289"/>
    </location>
</feature>
<organism evidence="2 3">
    <name type="scientific">Nepenthes gracilis</name>
    <name type="common">Slender pitcher plant</name>
    <dbReference type="NCBI Taxonomy" id="150966"/>
    <lineage>
        <taxon>Eukaryota</taxon>
        <taxon>Viridiplantae</taxon>
        <taxon>Streptophyta</taxon>
        <taxon>Embryophyta</taxon>
        <taxon>Tracheophyta</taxon>
        <taxon>Spermatophyta</taxon>
        <taxon>Magnoliopsida</taxon>
        <taxon>eudicotyledons</taxon>
        <taxon>Gunneridae</taxon>
        <taxon>Pentapetalae</taxon>
        <taxon>Caryophyllales</taxon>
        <taxon>Nepenthaceae</taxon>
        <taxon>Nepenthes</taxon>
    </lineage>
</organism>
<proteinExistence type="predicted"/>
<protein>
    <submittedName>
        <fullName evidence="2">Uncharacterized protein</fullName>
    </submittedName>
</protein>
<evidence type="ECO:0000313" key="3">
    <source>
        <dbReference type="Proteomes" id="UP001279734"/>
    </source>
</evidence>
<reference evidence="2" key="1">
    <citation type="submission" date="2023-05" db="EMBL/GenBank/DDBJ databases">
        <title>Nepenthes gracilis genome sequencing.</title>
        <authorList>
            <person name="Fukushima K."/>
        </authorList>
    </citation>
    <scope>NUCLEOTIDE SEQUENCE</scope>
    <source>
        <strain evidence="2">SING2019-196</strain>
    </source>
</reference>
<dbReference type="AlphaFoldDB" id="A0AAD3Y0U2"/>
<feature type="signal peptide" evidence="1">
    <location>
        <begin position="1"/>
        <end position="22"/>
    </location>
</feature>
<dbReference type="Proteomes" id="UP001279734">
    <property type="component" value="Unassembled WGS sequence"/>
</dbReference>
<keyword evidence="1" id="KW-0732">Signal</keyword>
<keyword evidence="3" id="KW-1185">Reference proteome</keyword>
<evidence type="ECO:0000256" key="1">
    <source>
        <dbReference type="SAM" id="SignalP"/>
    </source>
</evidence>
<dbReference type="EMBL" id="BSYO01000025">
    <property type="protein sequence ID" value="GMH22906.1"/>
    <property type="molecule type" value="Genomic_DNA"/>
</dbReference>